<dbReference type="EMBL" id="UINC01037907">
    <property type="protein sequence ID" value="SVB34116.1"/>
    <property type="molecule type" value="Genomic_DNA"/>
</dbReference>
<dbReference type="AlphaFoldDB" id="A0A382D6J5"/>
<organism evidence="1">
    <name type="scientific">marine metagenome</name>
    <dbReference type="NCBI Taxonomy" id="408172"/>
    <lineage>
        <taxon>unclassified sequences</taxon>
        <taxon>metagenomes</taxon>
        <taxon>ecological metagenomes</taxon>
    </lineage>
</organism>
<gene>
    <name evidence="1" type="ORF">METZ01_LOCUS186970</name>
</gene>
<protein>
    <submittedName>
        <fullName evidence="1">Uncharacterized protein</fullName>
    </submittedName>
</protein>
<feature type="non-terminal residue" evidence="1">
    <location>
        <position position="1"/>
    </location>
</feature>
<proteinExistence type="predicted"/>
<evidence type="ECO:0000313" key="1">
    <source>
        <dbReference type="EMBL" id="SVB34116.1"/>
    </source>
</evidence>
<name>A0A382D6J5_9ZZZZ</name>
<sequence length="36" mass="3852">YIAVGHEVIQIQYTRAIVIATGAIAILKNGIDDQLA</sequence>
<reference evidence="1" key="1">
    <citation type="submission" date="2018-05" db="EMBL/GenBank/DDBJ databases">
        <authorList>
            <person name="Lanie J.A."/>
            <person name="Ng W.-L."/>
            <person name="Kazmierczak K.M."/>
            <person name="Andrzejewski T.M."/>
            <person name="Davidsen T.M."/>
            <person name="Wayne K.J."/>
            <person name="Tettelin H."/>
            <person name="Glass J.I."/>
            <person name="Rusch D."/>
            <person name="Podicherti R."/>
            <person name="Tsui H.-C.T."/>
            <person name="Winkler M.E."/>
        </authorList>
    </citation>
    <scope>NUCLEOTIDE SEQUENCE</scope>
</reference>
<accession>A0A382D6J5</accession>